<feature type="transmembrane region" description="Helical" evidence="6">
    <location>
        <begin position="274"/>
        <end position="293"/>
    </location>
</feature>
<dbReference type="PANTHER" id="PTHR30619">
    <property type="entry name" value="DNA INTERNALIZATION/COMPETENCE PROTEIN COMEC/REC2"/>
    <property type="match status" value="1"/>
</dbReference>
<evidence type="ECO:0000256" key="1">
    <source>
        <dbReference type="ARBA" id="ARBA00004651"/>
    </source>
</evidence>
<comment type="subcellular location">
    <subcellularLocation>
        <location evidence="1">Cell membrane</location>
        <topology evidence="1">Multi-pass membrane protein</topology>
    </subcellularLocation>
</comment>
<feature type="transmembrane region" description="Helical" evidence="6">
    <location>
        <begin position="305"/>
        <end position="322"/>
    </location>
</feature>
<dbReference type="InterPro" id="IPR025405">
    <property type="entry name" value="DUF4131"/>
</dbReference>
<feature type="transmembrane region" description="Helical" evidence="6">
    <location>
        <begin position="64"/>
        <end position="82"/>
    </location>
</feature>
<gene>
    <name evidence="9" type="ORF">NIES30_06390</name>
</gene>
<evidence type="ECO:0000256" key="2">
    <source>
        <dbReference type="ARBA" id="ARBA00022475"/>
    </source>
</evidence>
<evidence type="ECO:0008006" key="11">
    <source>
        <dbReference type="Google" id="ProtNLM"/>
    </source>
</evidence>
<feature type="transmembrane region" description="Helical" evidence="6">
    <location>
        <begin position="7"/>
        <end position="25"/>
    </location>
</feature>
<feature type="transmembrane region" description="Helical" evidence="6">
    <location>
        <begin position="431"/>
        <end position="452"/>
    </location>
</feature>
<dbReference type="InterPro" id="IPR052159">
    <property type="entry name" value="Competence_DNA_uptake"/>
</dbReference>
<dbReference type="Pfam" id="PF03772">
    <property type="entry name" value="Competence"/>
    <property type="match status" value="1"/>
</dbReference>
<reference evidence="9 10" key="1">
    <citation type="submission" date="2016-11" db="EMBL/GenBank/DDBJ databases">
        <title>Draft Genome Sequences of Nine Cyanobacterial Strains from Diverse Habitats.</title>
        <authorList>
            <person name="Zhu T."/>
            <person name="Hou S."/>
            <person name="Lu X."/>
            <person name="Hess W.R."/>
        </authorList>
    </citation>
    <scope>NUCLEOTIDE SEQUENCE [LARGE SCALE GENOMIC DNA]</scope>
    <source>
        <strain evidence="9 10">NIES-30</strain>
    </source>
</reference>
<evidence type="ECO:0000259" key="8">
    <source>
        <dbReference type="Pfam" id="PF13567"/>
    </source>
</evidence>
<organism evidence="9 10">
    <name type="scientific">Phormidium tenue NIES-30</name>
    <dbReference type="NCBI Taxonomy" id="549789"/>
    <lineage>
        <taxon>Bacteria</taxon>
        <taxon>Bacillati</taxon>
        <taxon>Cyanobacteriota</taxon>
        <taxon>Cyanophyceae</taxon>
        <taxon>Oscillatoriophycideae</taxon>
        <taxon>Oscillatoriales</taxon>
        <taxon>Oscillatoriaceae</taxon>
        <taxon>Phormidium</taxon>
    </lineage>
</organism>
<sequence>MGGIAGSLGAGAYCVGLLWVSLWVRHLGLNLWVGVAVAGGGAIAAAGLAAVILPGRWRRGPTAALWLGAGAIALLATLNYGLRYPVPGPLDISSLLSQGEAAGAQQIVWGEVQTLPRLSRSGRGQFWLTTNQVRRLDTENNPLGIPSLVRGKLYVTVPVEQSESLFPGQRVQVQGKLYEPTLPKNPNGFNFRQYLASQRCFAGLAGNKVIPEKGQSPPLLALWKLRQRIARAQAERLGSPVGPLVSAMALGRQAVNIPYATQDMFMQAGMAHTLAASGFQVSLILGVVLAIMGQRAIASRLPYPVTTKVIAGAIALGVFVLLTGVQPSVMRAAVMGAAVLAGIALERSIKPLGCLLLAVTLLLLVNPTWIDDIGFRLSVMATLGLMVAVTPITEKLEWLPTTLAAVAAVPLAAYLWTIPLALFYFNTLTTYSILLNIVATPLVMVISLGGMASGLAAAVWPWLGSLLAWPLWLPTQILIALVRWEVSLPGSALATGHISLIQMVGLYGLFWIWGWGAVRRRGLVALLIVVVALGPLLYRGATLAQVTVLAAGNDAVMVVQDGRSPLVINSGTDDTAFYTVVPFLRQAGINQLTSAIHGDDSDRDNWRTIAEKTPIGNFYGASSALAAAPAVKQFHPLTAGQVQSVNRQRVQYLQDGARGLRLDLLNRQNWLLLPELSPEQQMPWVAAHPGLQSEVLWWHGEALAEEVIAAIGPKVAIASAPTIDPATEENLKRRGIEVFCTERDGAVTWSPRQGYQAYLAARQHPAAALE</sequence>
<evidence type="ECO:0000256" key="4">
    <source>
        <dbReference type="ARBA" id="ARBA00022989"/>
    </source>
</evidence>
<feature type="transmembrane region" description="Helical" evidence="6">
    <location>
        <begin position="522"/>
        <end position="538"/>
    </location>
</feature>
<dbReference type="GO" id="GO:0005886">
    <property type="term" value="C:plasma membrane"/>
    <property type="evidence" value="ECO:0007669"/>
    <property type="project" value="UniProtKB-SubCell"/>
</dbReference>
<comment type="caution">
    <text evidence="9">The sequence shown here is derived from an EMBL/GenBank/DDBJ whole genome shotgun (WGS) entry which is preliminary data.</text>
</comment>
<protein>
    <recommendedName>
        <fullName evidence="11">Competence protein</fullName>
    </recommendedName>
</protein>
<feature type="transmembrane region" description="Helical" evidence="6">
    <location>
        <begin position="404"/>
        <end position="425"/>
    </location>
</feature>
<name>A0A1U7J880_9CYAN</name>
<dbReference type="STRING" id="549789.NIES30_06390"/>
<dbReference type="InterPro" id="IPR004477">
    <property type="entry name" value="ComEC_N"/>
</dbReference>
<evidence type="ECO:0000256" key="5">
    <source>
        <dbReference type="ARBA" id="ARBA00023136"/>
    </source>
</evidence>
<dbReference type="AlphaFoldDB" id="A0A1U7J880"/>
<dbReference type="RefSeq" id="WP_073607578.1">
    <property type="nucleotide sequence ID" value="NZ_MRCG01000003.1"/>
</dbReference>
<dbReference type="Pfam" id="PF13567">
    <property type="entry name" value="DUF4131"/>
    <property type="match status" value="1"/>
</dbReference>
<accession>A0A1U7J880</accession>
<dbReference type="NCBIfam" id="TIGR00360">
    <property type="entry name" value="ComEC_N-term"/>
    <property type="match status" value="1"/>
</dbReference>
<keyword evidence="4 6" id="KW-1133">Transmembrane helix</keyword>
<dbReference type="OrthoDB" id="9761531at2"/>
<feature type="domain" description="ComEC/Rec2-related protein" evidence="7">
    <location>
        <begin position="256"/>
        <end position="515"/>
    </location>
</feature>
<proteinExistence type="predicted"/>
<feature type="transmembrane region" description="Helical" evidence="6">
    <location>
        <begin position="31"/>
        <end position="52"/>
    </location>
</feature>
<evidence type="ECO:0000313" key="10">
    <source>
        <dbReference type="Proteomes" id="UP000185557"/>
    </source>
</evidence>
<dbReference type="PANTHER" id="PTHR30619:SF1">
    <property type="entry name" value="RECOMBINATION PROTEIN 2"/>
    <property type="match status" value="1"/>
</dbReference>
<evidence type="ECO:0000256" key="3">
    <source>
        <dbReference type="ARBA" id="ARBA00022692"/>
    </source>
</evidence>
<evidence type="ECO:0000259" key="7">
    <source>
        <dbReference type="Pfam" id="PF03772"/>
    </source>
</evidence>
<feature type="transmembrane region" description="Helical" evidence="6">
    <location>
        <begin position="494"/>
        <end position="515"/>
    </location>
</feature>
<keyword evidence="3 6" id="KW-0812">Transmembrane</keyword>
<keyword evidence="2" id="KW-1003">Cell membrane</keyword>
<feature type="transmembrane region" description="Helical" evidence="6">
    <location>
        <begin position="352"/>
        <end position="369"/>
    </location>
</feature>
<evidence type="ECO:0000256" key="6">
    <source>
        <dbReference type="SAM" id="Phobius"/>
    </source>
</evidence>
<keyword evidence="10" id="KW-1185">Reference proteome</keyword>
<keyword evidence="5 6" id="KW-0472">Membrane</keyword>
<dbReference type="EMBL" id="MRCG01000003">
    <property type="protein sequence ID" value="OKH49471.1"/>
    <property type="molecule type" value="Genomic_DNA"/>
</dbReference>
<feature type="domain" description="DUF4131" evidence="8">
    <location>
        <begin position="42"/>
        <end position="208"/>
    </location>
</feature>
<dbReference type="Proteomes" id="UP000185557">
    <property type="component" value="Unassembled WGS sequence"/>
</dbReference>
<evidence type="ECO:0000313" key="9">
    <source>
        <dbReference type="EMBL" id="OKH49471.1"/>
    </source>
</evidence>